<dbReference type="GO" id="GO:0005634">
    <property type="term" value="C:nucleus"/>
    <property type="evidence" value="ECO:0000318"/>
    <property type="project" value="GO_Central"/>
</dbReference>
<dbReference type="CTD" id="179684"/>
<keyword evidence="3" id="KW-1185">Reference proteome</keyword>
<dbReference type="PaxDb" id="6239-F55C5.4"/>
<evidence type="ECO:0000256" key="1">
    <source>
        <dbReference type="SAM" id="MobiDB-lite"/>
    </source>
</evidence>
<name>Q20818_CAEEL</name>
<dbReference type="Reactome" id="R-CEL-2299718">
    <property type="pathway name" value="Condensation of Prophase Chromosomes"/>
</dbReference>
<reference evidence="2 3" key="1">
    <citation type="journal article" date="1998" name="Science">
        <title>Genome sequence of the nematode C. elegans: a platform for investigating biology.</title>
        <authorList>
            <consortium name="The C. elegans sequencing consortium"/>
            <person name="Sulson J.E."/>
            <person name="Waterston R."/>
        </authorList>
    </citation>
    <scope>NUCLEOTIDE SEQUENCE [LARGE SCALE GENOMIC DNA]</scope>
    <source>
        <strain evidence="2 3">Bristol N2</strain>
    </source>
</reference>
<dbReference type="InterPro" id="IPR016024">
    <property type="entry name" value="ARM-type_fold"/>
</dbReference>
<accession>Q20818</accession>
<dbReference type="PRO" id="PR:Q20818"/>
<dbReference type="Bgee" id="WBGene00010093">
    <property type="expression patterns" value="Expressed in embryo and 4 other cell types or tissues"/>
</dbReference>
<dbReference type="PANTHER" id="PTHR16199:SF4">
    <property type="entry name" value="CONDENSIN-2 COMPLEX SUBUNIT G2"/>
    <property type="match status" value="1"/>
</dbReference>
<dbReference type="WormBase" id="F55C5.4">
    <property type="protein sequence ID" value="CE11156"/>
    <property type="gene ID" value="WBGene00010093"/>
    <property type="gene designation" value="capg-2"/>
</dbReference>
<dbReference type="GO" id="GO:0000070">
    <property type="term" value="P:mitotic sister chromatid segregation"/>
    <property type="evidence" value="ECO:0000315"/>
    <property type="project" value="WormBase"/>
</dbReference>
<dbReference type="InParanoid" id="Q20818"/>
<dbReference type="HOGENOM" id="CLU_007268_0_0_1"/>
<evidence type="ECO:0000313" key="3">
    <source>
        <dbReference type="Proteomes" id="UP000001940"/>
    </source>
</evidence>
<dbReference type="eggNOG" id="KOG1949">
    <property type="taxonomic scope" value="Eukaryota"/>
</dbReference>
<dbReference type="Gene3D" id="1.25.10.10">
    <property type="entry name" value="Leucine-rich Repeat Variant"/>
    <property type="match status" value="1"/>
</dbReference>
<dbReference type="OrthoDB" id="10062843at2759"/>
<dbReference type="KEGG" id="cel:CELE_F55C5.4"/>
<dbReference type="PeptideAtlas" id="Q20818"/>
<dbReference type="ComplexPortal" id="CPX-1272">
    <property type="entry name" value="Condensin II complex"/>
</dbReference>
<dbReference type="InterPro" id="IPR011989">
    <property type="entry name" value="ARM-like"/>
</dbReference>
<dbReference type="AGR" id="WB:WBGene00010093"/>
<dbReference type="SUPFAM" id="SSF48371">
    <property type="entry name" value="ARM repeat"/>
    <property type="match status" value="1"/>
</dbReference>
<evidence type="ECO:0007829" key="5">
    <source>
        <dbReference type="PeptideAtlas" id="Q20818"/>
    </source>
</evidence>
<dbReference type="EMBL" id="BX284605">
    <property type="protein sequence ID" value="CAB01569.1"/>
    <property type="molecule type" value="Genomic_DNA"/>
</dbReference>
<keyword evidence="5" id="KW-1267">Proteomics identification</keyword>
<dbReference type="OMA" id="IDAMIYR"/>
<dbReference type="GO" id="GO:0045132">
    <property type="term" value="P:meiotic chromosome segregation"/>
    <property type="evidence" value="ECO:0000303"/>
    <property type="project" value="ComplexPortal"/>
</dbReference>
<feature type="region of interest" description="Disordered" evidence="1">
    <location>
        <begin position="733"/>
        <end position="755"/>
    </location>
</feature>
<organism evidence="2 3">
    <name type="scientific">Caenorhabditis elegans</name>
    <dbReference type="NCBI Taxonomy" id="6239"/>
    <lineage>
        <taxon>Eukaryota</taxon>
        <taxon>Metazoa</taxon>
        <taxon>Ecdysozoa</taxon>
        <taxon>Nematoda</taxon>
        <taxon>Chromadorea</taxon>
        <taxon>Rhabditida</taxon>
        <taxon>Rhabditina</taxon>
        <taxon>Rhabditomorpha</taxon>
        <taxon>Rhabditoidea</taxon>
        <taxon>Rhabditidae</taxon>
        <taxon>Peloderinae</taxon>
        <taxon>Caenorhabditis</taxon>
    </lineage>
</organism>
<feature type="compositionally biased region" description="Basic and acidic residues" evidence="1">
    <location>
        <begin position="742"/>
        <end position="753"/>
    </location>
</feature>
<dbReference type="GO" id="GO:0000796">
    <property type="term" value="C:condensin complex"/>
    <property type="evidence" value="ECO:0000353"/>
    <property type="project" value="ComplexPortal"/>
</dbReference>
<dbReference type="STRING" id="6239.F55C5.4.1"/>
<dbReference type="RefSeq" id="NP_506080.1">
    <property type="nucleotide sequence ID" value="NM_073679.6"/>
</dbReference>
<dbReference type="GeneID" id="179684"/>
<evidence type="ECO:0000313" key="4">
    <source>
        <dbReference type="WormBase" id="F55C5.4"/>
    </source>
</evidence>
<dbReference type="Proteomes" id="UP000001940">
    <property type="component" value="Chromosome V"/>
</dbReference>
<dbReference type="FunCoup" id="Q20818">
    <property type="interactions" value="253"/>
</dbReference>
<dbReference type="Pfam" id="PF12422">
    <property type="entry name" value="Condensin2nSMC"/>
    <property type="match status" value="1"/>
</dbReference>
<proteinExistence type="evidence at protein level"/>
<dbReference type="PIR" id="T22712">
    <property type="entry name" value="T22712"/>
</dbReference>
<dbReference type="InterPro" id="IPR024741">
    <property type="entry name" value="Condensin2_G2"/>
</dbReference>
<sequence length="1010" mass="115547">MPKSNPVTPNKQPSEDWNELLTEFRGKGGRALQKTFIRKLWAVQEDIIANANPSTLRCIFFAPALLICPEGIKLSAEILPKIGVGNGLILLEKLILKFNLTDTECQRYGEVFVTAWRNAYQEANFDLTEELETDVISVMCQHALYAHRPTCTKFQNVIAAFAHAKKLDKSVDEMVTRLLNGCLYRALDAPNYIVQSSAAEVFFNFYPLIGEDTEDMDRIMENQHRYMMDLLRSDVISIRSEATKHVLKAISEFWLLIPKNIVKELMGYIIDTVAKDTVVSVRVAVFEGLNEMAFVPACLTAFEYGLKCAVDPALQDKSERVRLAAYQIISRLKNHKFISVFDIITRDDAIAKLDLENVETCRRQLIPIMHICLPISKSLDEAYYRPRVNYMLGKSRLALLSYFRLLGPMKIIDASQASKLIEMFITWAYRYLRKKDGPPLPETAEGYKKARAYLECALILYMSCKGMLMSDGDGTSKAKCDQIFGKVVKEIFEKYANTPILGTATAISSVIPKDYLKSIANDVLARLEDDDVPPEAVEPFLESAIHFNPDSVFDSFDSGLNVLVNLYGTKQSKKKRRELEDPEDVLIMTLNRLKYLLQSHSTSNLIAMKDEYRTKVLDLLKKIDLIREGIEIRLAKEEGQEHTLSDDVLLSILEFRFILPFFAATNGSEDAADRNQTIESMKNLLLWFEKNISSQMATFGEHNQDFLIQLTSTFLNCVNVSLSAYDFKTRPVEFEDEEDNENRDPREENDAAKDQATVAEVISRIVKSFCNSSTPFEIFRPALRVGTTLCDESYSEVHHEMALLLRFIPKWMNKQCDLMEDDEENIFKNHREIVESLRQFHKRVSETDYWDEDSAKRMMHHFMLFSIVSASSKNDDEAYDDPRDEDYKPPHFISLALIKFILKEKSLTEDIIEEISTNYIPEDSKYFTAEEGELKTDEKLSKLAALSQLLRILERYSKFHGKLIKEAIDKCTTRVLDCFANASDLNTVAHHILNSLSSLLDVQLPDENRL</sequence>
<gene>
    <name evidence="2 4" type="primary">capg-2</name>
    <name evidence="2" type="ORF">CELE_F55C5.4</name>
    <name evidence="4" type="ORF">F55C5.4</name>
</gene>
<dbReference type="UCSC" id="F55C5.4">
    <property type="organism name" value="c. elegans"/>
</dbReference>
<protein>
    <submittedName>
        <fullName evidence="2">CAP-G condensin subunit</fullName>
    </submittedName>
</protein>
<dbReference type="AlphaFoldDB" id="Q20818"/>
<dbReference type="PANTHER" id="PTHR16199">
    <property type="entry name" value="CONDENSIN-2 COMPLEX SUBUNIT G2"/>
    <property type="match status" value="1"/>
</dbReference>
<dbReference type="IntAct" id="Q20818">
    <property type="interactions" value="3"/>
</dbReference>
<evidence type="ECO:0000313" key="2">
    <source>
        <dbReference type="EMBL" id="CAB01569.1"/>
    </source>
</evidence>
<comment type="interaction">
    <interactant intactId="EBI-6458495">
        <id>Q20818</id>
    </interactant>
    <interactant intactId="EBI-2002861">
        <id>P34341</id>
        <label>kle-2</label>
    </interactant>
    <organismsDiffer>false</organismsDiffer>
    <experiments>4</experiments>
</comment>